<organism evidence="2 3">
    <name type="scientific">Naumovozyma castellii</name>
    <name type="common">Yeast</name>
    <name type="synonym">Saccharomyces castellii</name>
    <dbReference type="NCBI Taxonomy" id="27288"/>
    <lineage>
        <taxon>Eukaryota</taxon>
        <taxon>Fungi</taxon>
        <taxon>Dikarya</taxon>
        <taxon>Ascomycota</taxon>
        <taxon>Saccharomycotina</taxon>
        <taxon>Saccharomycetes</taxon>
        <taxon>Saccharomycetales</taxon>
        <taxon>Saccharomycetaceae</taxon>
        <taxon>Naumovozyma</taxon>
    </lineage>
</organism>
<reference evidence="2 3" key="1">
    <citation type="journal article" date="2011" name="Proc. Natl. Acad. Sci. U.S.A.">
        <title>Evolutionary erosion of yeast sex chromosomes by mating-type switching accidents.</title>
        <authorList>
            <person name="Gordon J.L."/>
            <person name="Armisen D."/>
            <person name="Proux-Wera E."/>
            <person name="Oheigeartaigh S.S."/>
            <person name="Byrne K.P."/>
            <person name="Wolfe K.H."/>
        </authorList>
    </citation>
    <scope>NUCLEOTIDE SEQUENCE [LARGE SCALE GENOMIC DNA]</scope>
    <source>
        <strain evidence="3">ATCC 76901 / BCRC 22586 / CBS 4309 / NBRC 1992 / NRRL Y-12630</strain>
    </source>
</reference>
<proteinExistence type="predicted"/>
<feature type="region of interest" description="Disordered" evidence="1">
    <location>
        <begin position="146"/>
        <end position="166"/>
    </location>
</feature>
<reference key="2">
    <citation type="submission" date="2011-08" db="EMBL/GenBank/DDBJ databases">
        <title>Genome sequence of Naumovozyma castellii.</title>
        <authorList>
            <person name="Gordon J.L."/>
            <person name="Armisen D."/>
            <person name="Proux-Wera E."/>
            <person name="OhEigeartaigh S.S."/>
            <person name="Byrne K.P."/>
            <person name="Wolfe K.H."/>
        </authorList>
    </citation>
    <scope>NUCLEOTIDE SEQUENCE</scope>
    <source>
        <strain>Type strain:CBS 4309</strain>
    </source>
</reference>
<dbReference type="HOGENOM" id="CLU_1731736_0_0_1"/>
<dbReference type="Proteomes" id="UP000001640">
    <property type="component" value="Chromosome 7"/>
</dbReference>
<dbReference type="GeneID" id="96904890"/>
<keyword evidence="3" id="KW-1185">Reference proteome</keyword>
<evidence type="ECO:0000313" key="2">
    <source>
        <dbReference type="EMBL" id="CCC71225.1"/>
    </source>
</evidence>
<dbReference type="EMBL" id="HE576758">
    <property type="protein sequence ID" value="CCC71225.1"/>
    <property type="molecule type" value="Genomic_DNA"/>
</dbReference>
<accession>G0VIJ0</accession>
<gene>
    <name evidence="2" type="primary">NCAS0G03380</name>
    <name evidence="2" type="ordered locus">NCAS_0G03380</name>
</gene>
<dbReference type="AlphaFoldDB" id="G0VIJ0"/>
<evidence type="ECO:0000313" key="3">
    <source>
        <dbReference type="Proteomes" id="UP000001640"/>
    </source>
</evidence>
<dbReference type="RefSeq" id="XP_003677577.1">
    <property type="nucleotide sequence ID" value="XM_003677529.1"/>
</dbReference>
<feature type="compositionally biased region" description="Low complexity" evidence="1">
    <location>
        <begin position="82"/>
        <end position="97"/>
    </location>
</feature>
<protein>
    <submittedName>
        <fullName evidence="2">Uncharacterized protein</fullName>
    </submittedName>
</protein>
<dbReference type="KEGG" id="ncs:NCAS_0G03380"/>
<feature type="region of interest" description="Disordered" evidence="1">
    <location>
        <begin position="72"/>
        <end position="100"/>
    </location>
</feature>
<sequence>MLSHFPPEARSFTALKRSAHNLELESFQQTTMKRIKRDTILNNEQFPNDPNINVTANNTSITMNFPVLQQIQRPPTPISSPNAQQNNNNNNNNTATAGYGNESAETYSEVEEYMIKGYFDTANFTNTIQNTEPLHLAQYSLYDVTPEESEMENTSMVSDDQDQIMC</sequence>
<dbReference type="InParanoid" id="G0VIJ0"/>
<name>G0VIJ0_NAUCA</name>
<evidence type="ECO:0000256" key="1">
    <source>
        <dbReference type="SAM" id="MobiDB-lite"/>
    </source>
</evidence>